<gene>
    <name evidence="2" type="ORF">CRV04_01815</name>
</gene>
<dbReference type="AlphaFoldDB" id="A0A4Q0XTM5"/>
<dbReference type="RefSeq" id="WP_128994910.1">
    <property type="nucleotide sequence ID" value="NZ_PDKN01000001.1"/>
</dbReference>
<name>A0A4Q0XTM5_9BACT</name>
<protein>
    <submittedName>
        <fullName evidence="2">Uncharacterized protein</fullName>
    </submittedName>
</protein>
<feature type="chain" id="PRO_5020527643" evidence="1">
    <location>
        <begin position="18"/>
        <end position="110"/>
    </location>
</feature>
<accession>A0A4Q0XTM5</accession>
<keyword evidence="3" id="KW-1185">Reference proteome</keyword>
<evidence type="ECO:0000313" key="3">
    <source>
        <dbReference type="Proteomes" id="UP000290657"/>
    </source>
</evidence>
<proteinExistence type="predicted"/>
<dbReference type="OrthoDB" id="5346594at2"/>
<feature type="signal peptide" evidence="1">
    <location>
        <begin position="1"/>
        <end position="17"/>
    </location>
</feature>
<sequence>MKKLGILFFLTMSLLFASSNEVKRGQTYYQYILKPMLGYNGAVFAKKHTKKEWQELFLNEAAGFKKEFQGVSDTLDAFMNQKKFYDIRNDLKAFVIYYAKDASVTPSCQE</sequence>
<dbReference type="Proteomes" id="UP000290657">
    <property type="component" value="Unassembled WGS sequence"/>
</dbReference>
<evidence type="ECO:0000256" key="1">
    <source>
        <dbReference type="SAM" id="SignalP"/>
    </source>
</evidence>
<organism evidence="2 3">
    <name type="scientific">Candidatus Marinarcus aquaticus</name>
    <dbReference type="NCBI Taxonomy" id="2044504"/>
    <lineage>
        <taxon>Bacteria</taxon>
        <taxon>Pseudomonadati</taxon>
        <taxon>Campylobacterota</taxon>
        <taxon>Epsilonproteobacteria</taxon>
        <taxon>Campylobacterales</taxon>
        <taxon>Arcobacteraceae</taxon>
        <taxon>Candidatus Marinarcus</taxon>
    </lineage>
</organism>
<evidence type="ECO:0000313" key="2">
    <source>
        <dbReference type="EMBL" id="RXJ60776.1"/>
    </source>
</evidence>
<dbReference type="EMBL" id="PDKN01000001">
    <property type="protein sequence ID" value="RXJ60776.1"/>
    <property type="molecule type" value="Genomic_DNA"/>
</dbReference>
<comment type="caution">
    <text evidence="2">The sequence shown here is derived from an EMBL/GenBank/DDBJ whole genome shotgun (WGS) entry which is preliminary data.</text>
</comment>
<reference evidence="2 3" key="1">
    <citation type="submission" date="2017-10" db="EMBL/GenBank/DDBJ databases">
        <title>Genomics of the genus Arcobacter.</title>
        <authorList>
            <person name="Perez-Cataluna A."/>
            <person name="Figueras M.J."/>
        </authorList>
    </citation>
    <scope>NUCLEOTIDE SEQUENCE [LARGE SCALE GENOMIC DNA]</scope>
    <source>
        <strain evidence="2 3">CECT 8987</strain>
    </source>
</reference>
<keyword evidence="1" id="KW-0732">Signal</keyword>